<dbReference type="OrthoDB" id="10252587at2759"/>
<dbReference type="STRING" id="1432141.A0A015N4X6"/>
<gene>
    <name evidence="2" type="ORF">RirG_053800</name>
</gene>
<organism evidence="2 3">
    <name type="scientific">Rhizophagus irregularis (strain DAOM 197198w)</name>
    <name type="common">Glomus intraradices</name>
    <dbReference type="NCBI Taxonomy" id="1432141"/>
    <lineage>
        <taxon>Eukaryota</taxon>
        <taxon>Fungi</taxon>
        <taxon>Fungi incertae sedis</taxon>
        <taxon>Mucoromycota</taxon>
        <taxon>Glomeromycotina</taxon>
        <taxon>Glomeromycetes</taxon>
        <taxon>Glomerales</taxon>
        <taxon>Glomeraceae</taxon>
        <taxon>Rhizophagus</taxon>
    </lineage>
</organism>
<comment type="subunit">
    <text evidence="1">Component of the GINS complex.</text>
</comment>
<dbReference type="Gene3D" id="1.20.58.1030">
    <property type="match status" value="1"/>
</dbReference>
<dbReference type="SUPFAM" id="SSF158573">
    <property type="entry name" value="GINS helical bundle-like"/>
    <property type="match status" value="1"/>
</dbReference>
<dbReference type="PANTHER" id="PTHR12914">
    <property type="entry name" value="PARTNER OF SLD5"/>
    <property type="match status" value="1"/>
</dbReference>
<dbReference type="EMBL" id="JEMT01013200">
    <property type="protein sequence ID" value="EXX74138.1"/>
    <property type="molecule type" value="Genomic_DNA"/>
</dbReference>
<comment type="caution">
    <text evidence="2">The sequence shown here is derived from an EMBL/GenBank/DDBJ whole genome shotgun (WGS) entry which is preliminary data.</text>
</comment>
<comment type="subcellular location">
    <subcellularLocation>
        <location evidence="1">Nucleus</location>
    </subcellularLocation>
</comment>
<comment type="function">
    <text evidence="1">Required for correct functioning of the GINS complex, a complex that plays an essential role in the initiation of DNA replication, and progression of DNA replication forks. GINS complex seems to bind preferentially to single-stranded DNA.</text>
</comment>
<dbReference type="Proteomes" id="UP000022910">
    <property type="component" value="Unassembled WGS sequence"/>
</dbReference>
<comment type="similarity">
    <text evidence="1">Belongs to the GINS1/PSF1 family.</text>
</comment>
<evidence type="ECO:0000256" key="1">
    <source>
        <dbReference type="RuleBase" id="RU368085"/>
    </source>
</evidence>
<keyword evidence="1" id="KW-0539">Nucleus</keyword>
<protein>
    <recommendedName>
        <fullName evidence="1">DNA replication complex GINS protein PSF1</fullName>
    </recommendedName>
</protein>
<reference evidence="2 3" key="1">
    <citation type="submission" date="2014-02" db="EMBL/GenBank/DDBJ databases">
        <title>Single nucleus genome sequencing reveals high similarity among nuclei of an endomycorrhizal fungus.</title>
        <authorList>
            <person name="Lin K."/>
            <person name="Geurts R."/>
            <person name="Zhang Z."/>
            <person name="Limpens E."/>
            <person name="Saunders D.G."/>
            <person name="Mu D."/>
            <person name="Pang E."/>
            <person name="Cao H."/>
            <person name="Cha H."/>
            <person name="Lin T."/>
            <person name="Zhou Q."/>
            <person name="Shang Y."/>
            <person name="Li Y."/>
            <person name="Ivanov S."/>
            <person name="Sharma T."/>
            <person name="Velzen R.V."/>
            <person name="Ruijter N.D."/>
            <person name="Aanen D.K."/>
            <person name="Win J."/>
            <person name="Kamoun S."/>
            <person name="Bisseling T."/>
            <person name="Huang S."/>
        </authorList>
    </citation>
    <scope>NUCLEOTIDE SEQUENCE [LARGE SCALE GENOMIC DNA]</scope>
    <source>
        <strain evidence="3">DAOM197198w</strain>
    </source>
</reference>
<dbReference type="PANTHER" id="PTHR12914:SF2">
    <property type="entry name" value="DNA REPLICATION COMPLEX GINS PROTEIN PSF1"/>
    <property type="match status" value="1"/>
</dbReference>
<keyword evidence="1" id="KW-0235">DNA replication</keyword>
<dbReference type="AlphaFoldDB" id="A0A015N4X6"/>
<evidence type="ECO:0000313" key="2">
    <source>
        <dbReference type="EMBL" id="EXX74138.1"/>
    </source>
</evidence>
<evidence type="ECO:0000313" key="3">
    <source>
        <dbReference type="Proteomes" id="UP000022910"/>
    </source>
</evidence>
<dbReference type="HOGENOM" id="CLU_1496984_0_0_1"/>
<dbReference type="GO" id="GO:1902983">
    <property type="term" value="P:DNA strand elongation involved in mitotic DNA replication"/>
    <property type="evidence" value="ECO:0007669"/>
    <property type="project" value="TreeGrafter"/>
</dbReference>
<accession>A0A015N4X6</accession>
<dbReference type="SMR" id="A0A015N4X6"/>
<keyword evidence="3" id="KW-1185">Reference proteome</keyword>
<name>A0A015N4X6_RHIIW</name>
<dbReference type="GO" id="GO:0000811">
    <property type="term" value="C:GINS complex"/>
    <property type="evidence" value="ECO:0007669"/>
    <property type="project" value="UniProtKB-UniRule"/>
</dbReference>
<dbReference type="InterPro" id="IPR036224">
    <property type="entry name" value="GINS_bundle-like_dom_sf"/>
</dbReference>
<proteinExistence type="inferred from homology"/>
<sequence>MYTNSVVRPLIDTTKRTRETKSTLFYERDKVQGLCEEINLLKQVTEVVNDNNEYLNQEKKYVYNTIQKKKLNVIQLYHFQRIQKNKDAASRETRLTQNELNRLSDREQSFYKKYEQLIQDYKSKCPESLYISNELHAPKRPYVVVRVIENVGEVVTKNGIIELLKGSQTMVREADSIIAKLIKMGYLKKIDSY</sequence>
<dbReference type="InterPro" id="IPR005339">
    <property type="entry name" value="GINS_Psf1"/>
</dbReference>